<feature type="domain" description="TonB-dependent receptor-like beta-barrel" evidence="11">
    <location>
        <begin position="383"/>
        <end position="878"/>
    </location>
</feature>
<evidence type="ECO:0000259" key="11">
    <source>
        <dbReference type="Pfam" id="PF00593"/>
    </source>
</evidence>
<keyword evidence="13" id="KW-0675">Receptor</keyword>
<protein>
    <submittedName>
        <fullName evidence="13">TonB-dependent receptor</fullName>
    </submittedName>
</protein>
<evidence type="ECO:0000256" key="6">
    <source>
        <dbReference type="ARBA" id="ARBA00023136"/>
    </source>
</evidence>
<dbReference type="EMBL" id="LJTC01000006">
    <property type="protein sequence ID" value="KPM83600.1"/>
    <property type="molecule type" value="Genomic_DNA"/>
</dbReference>
<comment type="similarity">
    <text evidence="8 9">Belongs to the TonB-dependent receptor family.</text>
</comment>
<dbReference type="PROSITE" id="PS52016">
    <property type="entry name" value="TONB_DEPENDENT_REC_3"/>
    <property type="match status" value="1"/>
</dbReference>
<feature type="chain" id="PRO_5006026580" evidence="10">
    <location>
        <begin position="25"/>
        <end position="914"/>
    </location>
</feature>
<keyword evidence="5 9" id="KW-0798">TonB box</keyword>
<dbReference type="InterPro" id="IPR039426">
    <property type="entry name" value="TonB-dep_rcpt-like"/>
</dbReference>
<dbReference type="Gene3D" id="2.40.170.20">
    <property type="entry name" value="TonB-dependent receptor, beta-barrel domain"/>
    <property type="match status" value="1"/>
</dbReference>
<proteinExistence type="inferred from homology"/>
<keyword evidence="2 8" id="KW-0813">Transport</keyword>
<dbReference type="InterPro" id="IPR000531">
    <property type="entry name" value="Beta-barrel_TonB"/>
</dbReference>
<keyword evidence="3 8" id="KW-1134">Transmembrane beta strand</keyword>
<dbReference type="InterPro" id="IPR037066">
    <property type="entry name" value="Plug_dom_sf"/>
</dbReference>
<dbReference type="RefSeq" id="WP_054553057.1">
    <property type="nucleotide sequence ID" value="NZ_LJTC01000006.1"/>
</dbReference>
<evidence type="ECO:0000256" key="10">
    <source>
        <dbReference type="SAM" id="SignalP"/>
    </source>
</evidence>
<sequence length="914" mass="98199">MKKSILGLAVVSAIPMFSSMQVLAADDAAESIEKIQVTGSRIKRSDMENASPVTLIGADDIKAMGATSIDSVLQKMTATGGAMTNPGVNNGSGGNARIDLRGLGASRTLVLVNGRRMIASGTGAASTVDLNTIPVSMIKSVEVLKDGASAVYGTDAVAGVVNIILKDDFEGLDMNVNSAITGEGDATENSFDFTVGSSFDKGNIVIGMQYTDRGKAKQSDRDFSDCPISEGANGLNCNGGSVYAEGGHIWQDGTIGDVNKAGESVDADGNPITSGLAHQDNGLSGLGGLHPFTDADRYNFAPDSYLYTPMERLNLTGLATYELSDETRLFTEFTYTKRWSEQQMAAQPIWFGFTYDESMGDSLLGQTYNSKVDRDGDGIADRDADGNYITETANYAYGDKIFYGRRMSDTGARYFEQSVDTVRAVIGADGFIGDYSWDVSANFGRNDSVDKLSNLHNIGSLTDSIMYTNDEGQVVGTFNPLDQNAWTSEGFRRNVYTEVNNGGSQLFILAASVSGELFELPAGYAAFAAGVERRQEKAWYTPDSLTAQGLANDPMVEPTSGGFDVNEAYVEFALPLLADAPLAQNVELSAAIRAFDYSTFGSDETWKLGLTWKVNDELMLRSVVSTAFRAPTVSELYSGNSPSFEQVEYPGAQDQAEVTVGGNSSLTPEEADTLTAGIVYEPEWFEGFSMTLDYYDIEIENAIATVDNQYIVDQCLKTDANNGSALCNSANVSIDSTGRIIFNNQLQNIGSEKTSGIDLNLSYSFEAAGLNWKAGLDTTYLDEYVVQVTGEPVDYAGVITSGSGGYADLKSNLTINVAGDNWDAQYQARYIAGMDSFACIGDEDSCYAPTTPTVIYHDISGSYLINDSITLSAGVNNLFDKQPPYYTGNNDSNTDPYTYDVLGRRFHAGINVKF</sequence>
<evidence type="ECO:0000259" key="12">
    <source>
        <dbReference type="Pfam" id="PF07715"/>
    </source>
</evidence>
<dbReference type="PANTHER" id="PTHR47234">
    <property type="match status" value="1"/>
</dbReference>
<evidence type="ECO:0000256" key="1">
    <source>
        <dbReference type="ARBA" id="ARBA00004571"/>
    </source>
</evidence>
<keyword evidence="6 8" id="KW-0472">Membrane</keyword>
<dbReference type="Gene3D" id="2.170.130.10">
    <property type="entry name" value="TonB-dependent receptor, plug domain"/>
    <property type="match status" value="1"/>
</dbReference>
<dbReference type="Pfam" id="PF00593">
    <property type="entry name" value="TonB_dep_Rec_b-barrel"/>
    <property type="match status" value="1"/>
</dbReference>
<comment type="subcellular location">
    <subcellularLocation>
        <location evidence="1 8">Cell outer membrane</location>
        <topology evidence="1 8">Multi-pass membrane protein</topology>
    </subcellularLocation>
</comment>
<dbReference type="InterPro" id="IPR036942">
    <property type="entry name" value="Beta-barrel_TonB_sf"/>
</dbReference>
<keyword evidence="10" id="KW-0732">Signal</keyword>
<dbReference type="CDD" id="cd01347">
    <property type="entry name" value="ligand_gated_channel"/>
    <property type="match status" value="1"/>
</dbReference>
<evidence type="ECO:0000256" key="7">
    <source>
        <dbReference type="ARBA" id="ARBA00023237"/>
    </source>
</evidence>
<keyword evidence="7 8" id="KW-0998">Cell outer membrane</keyword>
<feature type="domain" description="TonB-dependent receptor plug" evidence="12">
    <location>
        <begin position="47"/>
        <end position="160"/>
    </location>
</feature>
<accession>A0A0N8HKD8</accession>
<evidence type="ECO:0000256" key="3">
    <source>
        <dbReference type="ARBA" id="ARBA00022452"/>
    </source>
</evidence>
<evidence type="ECO:0000313" key="13">
    <source>
        <dbReference type="EMBL" id="KPM83600.1"/>
    </source>
</evidence>
<evidence type="ECO:0000256" key="8">
    <source>
        <dbReference type="PROSITE-ProRule" id="PRU01360"/>
    </source>
</evidence>
<evidence type="ECO:0000256" key="2">
    <source>
        <dbReference type="ARBA" id="ARBA00022448"/>
    </source>
</evidence>
<evidence type="ECO:0000256" key="9">
    <source>
        <dbReference type="RuleBase" id="RU003357"/>
    </source>
</evidence>
<dbReference type="AlphaFoldDB" id="A0A0N8HKD8"/>
<dbReference type="Proteomes" id="UP000050378">
    <property type="component" value="Unassembled WGS sequence"/>
</dbReference>
<reference evidence="13 14" key="1">
    <citation type="submission" date="2015-09" db="EMBL/GenBank/DDBJ databases">
        <title>Draft Genome Sequence of Pseudoalteromonas lipolytica UCD-48B.</title>
        <authorList>
            <person name="Krusor M."/>
            <person name="Coil D.A."/>
            <person name="Lang J.M."/>
            <person name="Eisen J.A."/>
            <person name="Alexiev A."/>
        </authorList>
    </citation>
    <scope>NUCLEOTIDE SEQUENCE [LARGE SCALE GENOMIC DNA]</scope>
    <source>
        <strain evidence="13 14">UCD-48B</strain>
    </source>
</reference>
<dbReference type="SUPFAM" id="SSF56935">
    <property type="entry name" value="Porins"/>
    <property type="match status" value="1"/>
</dbReference>
<evidence type="ECO:0000256" key="5">
    <source>
        <dbReference type="ARBA" id="ARBA00023077"/>
    </source>
</evidence>
<evidence type="ECO:0000256" key="4">
    <source>
        <dbReference type="ARBA" id="ARBA00022692"/>
    </source>
</evidence>
<dbReference type="STRING" id="570156.AOG27_10965"/>
<comment type="caution">
    <text evidence="13">The sequence shown here is derived from an EMBL/GenBank/DDBJ whole genome shotgun (WGS) entry which is preliminary data.</text>
</comment>
<evidence type="ECO:0000313" key="14">
    <source>
        <dbReference type="Proteomes" id="UP000050378"/>
    </source>
</evidence>
<dbReference type="PANTHER" id="PTHR47234:SF2">
    <property type="entry name" value="TONB-DEPENDENT RECEPTOR"/>
    <property type="match status" value="1"/>
</dbReference>
<name>A0A0N8HKD8_9GAMM</name>
<dbReference type="GO" id="GO:0009279">
    <property type="term" value="C:cell outer membrane"/>
    <property type="evidence" value="ECO:0007669"/>
    <property type="project" value="UniProtKB-SubCell"/>
</dbReference>
<feature type="signal peptide" evidence="10">
    <location>
        <begin position="1"/>
        <end position="24"/>
    </location>
</feature>
<dbReference type="OrthoDB" id="176248at2"/>
<organism evidence="13 14">
    <name type="scientific">Pseudoalteromonas lipolytica</name>
    <dbReference type="NCBI Taxonomy" id="570156"/>
    <lineage>
        <taxon>Bacteria</taxon>
        <taxon>Pseudomonadati</taxon>
        <taxon>Pseudomonadota</taxon>
        <taxon>Gammaproteobacteria</taxon>
        <taxon>Alteromonadales</taxon>
        <taxon>Pseudoalteromonadaceae</taxon>
        <taxon>Pseudoalteromonas</taxon>
    </lineage>
</organism>
<dbReference type="Pfam" id="PF07715">
    <property type="entry name" value="Plug"/>
    <property type="match status" value="1"/>
</dbReference>
<dbReference type="PATRIC" id="fig|570156.3.peg.3279"/>
<gene>
    <name evidence="13" type="ORF">AOG27_10965</name>
</gene>
<keyword evidence="4 8" id="KW-0812">Transmembrane</keyword>
<dbReference type="InterPro" id="IPR012910">
    <property type="entry name" value="Plug_dom"/>
</dbReference>